<organism evidence="1">
    <name type="scientific">marine metagenome</name>
    <dbReference type="NCBI Taxonomy" id="408172"/>
    <lineage>
        <taxon>unclassified sequences</taxon>
        <taxon>metagenomes</taxon>
        <taxon>ecological metagenomes</taxon>
    </lineage>
</organism>
<feature type="non-terminal residue" evidence="1">
    <location>
        <position position="1"/>
    </location>
</feature>
<gene>
    <name evidence="1" type="ORF">METZ01_LOCUS46708</name>
</gene>
<protein>
    <submittedName>
        <fullName evidence="1">Uncharacterized protein</fullName>
    </submittedName>
</protein>
<sequence length="262" mass="31280">VKPWKLQDVYAVDVQILNTRQWSKTVNRDLKELDRIMRNELRYYLDNDFRIYEKLEPKYALMESSIFTMDSVTKELMKIVKRLKRSKSAGLDSIYPKTKLTYRTSIREKSVEIQKAQRKYSKSKEGLNKGFKKVKKQIIYLDEITIPLKKTIYGLRYKRDLLQPHLDYFNKVLNESLFEHPGTDYSKNITMIAKKLEEYRIELNNYEEFLANINIVARKEAGANVVLKSRKHQPMDYEIRYEDGKDNYLAILQEIRKLTESI</sequence>
<dbReference type="EMBL" id="UINC01002182">
    <property type="protein sequence ID" value="SUZ93854.1"/>
    <property type="molecule type" value="Genomic_DNA"/>
</dbReference>
<name>A0A381RRJ8_9ZZZZ</name>
<accession>A0A381RRJ8</accession>
<reference evidence="1" key="1">
    <citation type="submission" date="2018-05" db="EMBL/GenBank/DDBJ databases">
        <authorList>
            <person name="Lanie J.A."/>
            <person name="Ng W.-L."/>
            <person name="Kazmierczak K.M."/>
            <person name="Andrzejewski T.M."/>
            <person name="Davidsen T.M."/>
            <person name="Wayne K.J."/>
            <person name="Tettelin H."/>
            <person name="Glass J.I."/>
            <person name="Rusch D."/>
            <person name="Podicherti R."/>
            <person name="Tsui H.-C.T."/>
            <person name="Winkler M.E."/>
        </authorList>
    </citation>
    <scope>NUCLEOTIDE SEQUENCE</scope>
</reference>
<dbReference type="AlphaFoldDB" id="A0A381RRJ8"/>
<evidence type="ECO:0000313" key="1">
    <source>
        <dbReference type="EMBL" id="SUZ93854.1"/>
    </source>
</evidence>
<proteinExistence type="predicted"/>